<dbReference type="Proteomes" id="UP000466997">
    <property type="component" value="Chromosome"/>
</dbReference>
<dbReference type="AlphaFoldDB" id="A0A7I7JQ47"/>
<dbReference type="PANTHER" id="PTHR46766:SF1">
    <property type="entry name" value="GLUTAMINE-RICH PROTEIN 2"/>
    <property type="match status" value="1"/>
</dbReference>
<proteinExistence type="inferred from homology"/>
<evidence type="ECO:0000256" key="1">
    <source>
        <dbReference type="ARBA" id="ARBA00010652"/>
    </source>
</evidence>
<feature type="domain" description="PPE family C-terminal" evidence="4">
    <location>
        <begin position="317"/>
        <end position="414"/>
    </location>
</feature>
<keyword evidence="6" id="KW-1185">Reference proteome</keyword>
<feature type="domain" description="PPE" evidence="3">
    <location>
        <begin position="3"/>
        <end position="165"/>
    </location>
</feature>
<dbReference type="InterPro" id="IPR022171">
    <property type="entry name" value="PPE_C"/>
</dbReference>
<evidence type="ECO:0000313" key="6">
    <source>
        <dbReference type="Proteomes" id="UP000466997"/>
    </source>
</evidence>
<dbReference type="GO" id="GO:0052572">
    <property type="term" value="P:response to host immune response"/>
    <property type="evidence" value="ECO:0007669"/>
    <property type="project" value="TreeGrafter"/>
</dbReference>
<evidence type="ECO:0000256" key="2">
    <source>
        <dbReference type="SAM" id="MobiDB-lite"/>
    </source>
</evidence>
<evidence type="ECO:0000259" key="3">
    <source>
        <dbReference type="Pfam" id="PF00823"/>
    </source>
</evidence>
<sequence length="418" mass="41423">MIDYGALPPEVNSARMYVGAGSGPLLAAAGAWDVLAQELSITAAAVHMTITDLTSGPWRGPSATAMAAAALPYTTWFQTTAAQAEQAALQAKAAAAAYEAAFAMTVPPPAVLANRVQLMTLVATNFFGQNTPAIAATEAQYAAMWAQDAAAMYAYAGGSAAATQLSEFTSPPQITNPAGPAEQAAATSNAAGNSAATQALNQSLAQAGTASGTPTTPGTPVPPGTAPPGEPVSPLTAFLQRFVDAMKPLDSMRGNPLLPTRYMHPAGEVFKGWQHAGSGPAGVRTFLADSAKAAEEAAKSAGSAATRTSGFTPAAPSAAVGRGIQLGGLSVPQSWPVAPSGANQAAATLVSRMAASSGAAASEAGAMPRGAGMGSMAGLAALPAAAAGAGGGGGPTGFRFVPRYGYRHRVMNRPPSAG</sequence>
<dbReference type="PANTHER" id="PTHR46766">
    <property type="entry name" value="GLUTAMINE-RICH PROTEIN 2"/>
    <property type="match status" value="1"/>
</dbReference>
<evidence type="ECO:0000259" key="4">
    <source>
        <dbReference type="Pfam" id="PF12484"/>
    </source>
</evidence>
<dbReference type="InterPro" id="IPR038332">
    <property type="entry name" value="PPE_sf"/>
</dbReference>
<dbReference type="Pfam" id="PF00823">
    <property type="entry name" value="PPE"/>
    <property type="match status" value="1"/>
</dbReference>
<comment type="similarity">
    <text evidence="1">Belongs to the mycobacterial PPE family.</text>
</comment>
<reference evidence="5 6" key="1">
    <citation type="journal article" date="2019" name="Emerg. Microbes Infect.">
        <title>Comprehensive subspecies identification of 175 nontuberculous mycobacteria species based on 7547 genomic profiles.</title>
        <authorList>
            <person name="Matsumoto Y."/>
            <person name="Kinjo T."/>
            <person name="Motooka D."/>
            <person name="Nabeya D."/>
            <person name="Jung N."/>
            <person name="Uechi K."/>
            <person name="Horii T."/>
            <person name="Iida T."/>
            <person name="Fujita J."/>
            <person name="Nakamura S."/>
        </authorList>
    </citation>
    <scope>NUCLEOTIDE SEQUENCE [LARGE SCALE GENOMIC DNA]</scope>
    <source>
        <strain evidence="5 6">JCM 6391</strain>
    </source>
</reference>
<gene>
    <name evidence="5" type="primary">PPE32_8</name>
    <name evidence="5" type="ORF">MNVM_31060</name>
</gene>
<protein>
    <submittedName>
        <fullName evidence="5">PPE family protein</fullName>
    </submittedName>
</protein>
<dbReference type="SUPFAM" id="SSF140459">
    <property type="entry name" value="PE/PPE dimer-like"/>
    <property type="match status" value="1"/>
</dbReference>
<dbReference type="Gene3D" id="1.20.1260.20">
    <property type="entry name" value="PPE superfamily"/>
    <property type="match status" value="1"/>
</dbReference>
<dbReference type="FunFam" id="1.20.1260.20:FF:000001">
    <property type="entry name" value="PPE family protein PPE41"/>
    <property type="match status" value="1"/>
</dbReference>
<dbReference type="InterPro" id="IPR000030">
    <property type="entry name" value="PPE_dom"/>
</dbReference>
<accession>A0A7I7JQ47</accession>
<dbReference type="KEGG" id="mnm:MNVM_31060"/>
<dbReference type="EMBL" id="AP022562">
    <property type="protein sequence ID" value="BBX14025.1"/>
    <property type="molecule type" value="Genomic_DNA"/>
</dbReference>
<feature type="compositionally biased region" description="Low complexity" evidence="2">
    <location>
        <begin position="181"/>
        <end position="199"/>
    </location>
</feature>
<dbReference type="Pfam" id="PF12484">
    <property type="entry name" value="PPE-SVP"/>
    <property type="match status" value="1"/>
</dbReference>
<name>A0A7I7JQ47_9MYCO</name>
<feature type="compositionally biased region" description="Pro residues" evidence="2">
    <location>
        <begin position="217"/>
        <end position="231"/>
    </location>
</feature>
<feature type="region of interest" description="Disordered" evidence="2">
    <location>
        <begin position="169"/>
        <end position="233"/>
    </location>
</feature>
<evidence type="ECO:0000313" key="5">
    <source>
        <dbReference type="EMBL" id="BBX14025.1"/>
    </source>
</evidence>
<organism evidence="5 6">
    <name type="scientific">Mycobacterium novum</name>
    <dbReference type="NCBI Taxonomy" id="2492438"/>
    <lineage>
        <taxon>Bacteria</taxon>
        <taxon>Bacillati</taxon>
        <taxon>Actinomycetota</taxon>
        <taxon>Actinomycetes</taxon>
        <taxon>Mycobacteriales</taxon>
        <taxon>Mycobacteriaceae</taxon>
        <taxon>Mycobacterium</taxon>
    </lineage>
</organism>